<organism evidence="3 4">
    <name type="scientific">Cohnella luojiensis</name>
    <dbReference type="NCBI Taxonomy" id="652876"/>
    <lineage>
        <taxon>Bacteria</taxon>
        <taxon>Bacillati</taxon>
        <taxon>Bacillota</taxon>
        <taxon>Bacilli</taxon>
        <taxon>Bacillales</taxon>
        <taxon>Paenibacillaceae</taxon>
        <taxon>Cohnella</taxon>
    </lineage>
</organism>
<gene>
    <name evidence="3" type="ORF">E2980_21465</name>
</gene>
<dbReference type="SUPFAM" id="SSF53756">
    <property type="entry name" value="UDP-Glycosyltransferase/glycogen phosphorylase"/>
    <property type="match status" value="1"/>
</dbReference>
<dbReference type="PANTHER" id="PTHR12526">
    <property type="entry name" value="GLYCOSYLTRANSFERASE"/>
    <property type="match status" value="1"/>
</dbReference>
<evidence type="ECO:0000259" key="1">
    <source>
        <dbReference type="Pfam" id="PF00534"/>
    </source>
</evidence>
<dbReference type="Pfam" id="PF00534">
    <property type="entry name" value="Glycos_transf_1"/>
    <property type="match status" value="1"/>
</dbReference>
<dbReference type="RefSeq" id="WP_135154299.1">
    <property type="nucleotide sequence ID" value="NZ_SOMN01000044.1"/>
</dbReference>
<sequence>MRVGIVMPLADLRGGAELMMLHLLRANKQLTNIEYTLVFFENGPLVKEAEKLGYSVNIYHTGKLRQFGRYVSTVFSLFQWMKRENIDIVMSWMSKAHLYAGPAAWLARIDAIWFQHGTPDMDFLEKCLKYIPAKAVLCPSQAAKESQSRNNPKLRTIVIYPAVDLREYDPSALPPSKEVRKTLGLPVKSRIVGIVARLQRWKGIHIFVEAAALVAKDHPDIHFVIVGGNHRSEPDYPDELASQALSLGIANKIYFAGHQANVSSWIHSVDILVHCTVGIEPFGMVIIEGMALGKAVIAAKAGGPLEIVTHSENGLLVPPNDAAELSMAILKLIEEPEYYTELCSAGLNRAKAFSTERLSNDMAEFLESLRIGA</sequence>
<dbReference type="Proteomes" id="UP000297900">
    <property type="component" value="Unassembled WGS sequence"/>
</dbReference>
<keyword evidence="3" id="KW-0808">Transferase</keyword>
<keyword evidence="4" id="KW-1185">Reference proteome</keyword>
<comment type="caution">
    <text evidence="3">The sequence shown here is derived from an EMBL/GenBank/DDBJ whole genome shotgun (WGS) entry which is preliminary data.</text>
</comment>
<dbReference type="AlphaFoldDB" id="A0A4Y8LPY4"/>
<dbReference type="Gene3D" id="3.40.50.2000">
    <property type="entry name" value="Glycogen Phosphorylase B"/>
    <property type="match status" value="2"/>
</dbReference>
<feature type="domain" description="Glycosyl transferase family 1" evidence="1">
    <location>
        <begin position="177"/>
        <end position="342"/>
    </location>
</feature>
<proteinExistence type="predicted"/>
<evidence type="ECO:0000259" key="2">
    <source>
        <dbReference type="Pfam" id="PF13439"/>
    </source>
</evidence>
<dbReference type="GO" id="GO:0016757">
    <property type="term" value="F:glycosyltransferase activity"/>
    <property type="evidence" value="ECO:0007669"/>
    <property type="project" value="InterPro"/>
</dbReference>
<dbReference type="OrthoDB" id="9814612at2"/>
<evidence type="ECO:0000313" key="4">
    <source>
        <dbReference type="Proteomes" id="UP000297900"/>
    </source>
</evidence>
<evidence type="ECO:0000313" key="3">
    <source>
        <dbReference type="EMBL" id="TFE22639.1"/>
    </source>
</evidence>
<accession>A0A4Y8LPY4</accession>
<protein>
    <submittedName>
        <fullName evidence="3">Glycosyltransferase family 1 protein</fullName>
    </submittedName>
</protein>
<name>A0A4Y8LPY4_9BACL</name>
<feature type="domain" description="Glycosyltransferase subfamily 4-like N-terminal" evidence="2">
    <location>
        <begin position="14"/>
        <end position="166"/>
    </location>
</feature>
<dbReference type="InterPro" id="IPR028098">
    <property type="entry name" value="Glyco_trans_4-like_N"/>
</dbReference>
<dbReference type="EMBL" id="SOMN01000044">
    <property type="protein sequence ID" value="TFE22639.1"/>
    <property type="molecule type" value="Genomic_DNA"/>
</dbReference>
<dbReference type="InterPro" id="IPR001296">
    <property type="entry name" value="Glyco_trans_1"/>
</dbReference>
<dbReference type="Pfam" id="PF13439">
    <property type="entry name" value="Glyco_transf_4"/>
    <property type="match status" value="1"/>
</dbReference>
<reference evidence="3 4" key="1">
    <citation type="submission" date="2019-03" db="EMBL/GenBank/DDBJ databases">
        <title>Cohnella endophytica sp. nov., a novel endophytic bacterium isolated from bark of Sonneratia apetala.</title>
        <authorList>
            <person name="Tuo L."/>
        </authorList>
    </citation>
    <scope>NUCLEOTIDE SEQUENCE [LARGE SCALE GENOMIC DNA]</scope>
    <source>
        <strain evidence="3 4">CCTCC AB 208254</strain>
    </source>
</reference>